<dbReference type="Proteomes" id="UP000222056">
    <property type="component" value="Unassembled WGS sequence"/>
</dbReference>
<dbReference type="SUPFAM" id="SSF47781">
    <property type="entry name" value="RuvA domain 2-like"/>
    <property type="match status" value="1"/>
</dbReference>
<proteinExistence type="inferred from homology"/>
<dbReference type="InterPro" id="IPR001405">
    <property type="entry name" value="UPF0758"/>
</dbReference>
<keyword evidence="4" id="KW-0378">Hydrolase</keyword>
<evidence type="ECO:0000256" key="4">
    <source>
        <dbReference type="ARBA" id="ARBA00022801"/>
    </source>
</evidence>
<evidence type="ECO:0000256" key="1">
    <source>
        <dbReference type="ARBA" id="ARBA00010243"/>
    </source>
</evidence>
<gene>
    <name evidence="9" type="ORF">SAMN02745716_1380</name>
</gene>
<dbReference type="GO" id="GO:0008237">
    <property type="term" value="F:metallopeptidase activity"/>
    <property type="evidence" value="ECO:0007669"/>
    <property type="project" value="UniProtKB-KW"/>
</dbReference>
<dbReference type="InterPro" id="IPR037518">
    <property type="entry name" value="MPN"/>
</dbReference>
<keyword evidence="10" id="KW-1185">Reference proteome</keyword>
<evidence type="ECO:0000256" key="3">
    <source>
        <dbReference type="ARBA" id="ARBA00022723"/>
    </source>
</evidence>
<keyword evidence="3" id="KW-0479">Metal-binding</keyword>
<feature type="domain" description="MPN" evidence="8">
    <location>
        <begin position="105"/>
        <end position="229"/>
    </location>
</feature>
<evidence type="ECO:0000256" key="7">
    <source>
        <dbReference type="RuleBase" id="RU003797"/>
    </source>
</evidence>
<organism evidence="9 10">
    <name type="scientific">Thermoleophilum album</name>
    <dbReference type="NCBI Taxonomy" id="29539"/>
    <lineage>
        <taxon>Bacteria</taxon>
        <taxon>Bacillati</taxon>
        <taxon>Actinomycetota</taxon>
        <taxon>Thermoleophilia</taxon>
        <taxon>Thermoleophilales</taxon>
        <taxon>Thermoleophilaceae</taxon>
        <taxon>Thermoleophilum</taxon>
    </lineage>
</organism>
<dbReference type="Pfam" id="PF20582">
    <property type="entry name" value="UPF0758_N"/>
    <property type="match status" value="1"/>
</dbReference>
<dbReference type="PROSITE" id="PS50249">
    <property type="entry name" value="MPN"/>
    <property type="match status" value="1"/>
</dbReference>
<keyword evidence="2" id="KW-0645">Protease</keyword>
<evidence type="ECO:0000256" key="6">
    <source>
        <dbReference type="ARBA" id="ARBA00023049"/>
    </source>
</evidence>
<evidence type="ECO:0000256" key="5">
    <source>
        <dbReference type="ARBA" id="ARBA00022833"/>
    </source>
</evidence>
<dbReference type="Pfam" id="PF04002">
    <property type="entry name" value="RadC"/>
    <property type="match status" value="1"/>
</dbReference>
<dbReference type="Gene3D" id="3.40.140.10">
    <property type="entry name" value="Cytidine Deaminase, domain 2"/>
    <property type="match status" value="1"/>
</dbReference>
<dbReference type="GO" id="GO:0006508">
    <property type="term" value="P:proteolysis"/>
    <property type="evidence" value="ECO:0007669"/>
    <property type="project" value="UniProtKB-KW"/>
</dbReference>
<dbReference type="RefSeq" id="WP_093117617.1">
    <property type="nucleotide sequence ID" value="NZ_FNWJ01000002.1"/>
</dbReference>
<evidence type="ECO:0000313" key="10">
    <source>
        <dbReference type="Proteomes" id="UP000222056"/>
    </source>
</evidence>
<keyword evidence="6" id="KW-0482">Metalloprotease</keyword>
<dbReference type="NCBIfam" id="TIGR00608">
    <property type="entry name" value="radc"/>
    <property type="match status" value="1"/>
</dbReference>
<dbReference type="AlphaFoldDB" id="A0A1H6FVR6"/>
<dbReference type="PANTHER" id="PTHR30471">
    <property type="entry name" value="DNA REPAIR PROTEIN RADC"/>
    <property type="match status" value="1"/>
</dbReference>
<dbReference type="EMBL" id="FNWJ01000002">
    <property type="protein sequence ID" value="SEH13885.1"/>
    <property type="molecule type" value="Genomic_DNA"/>
</dbReference>
<sequence length="229" mass="25007">MAADKPHYHGHRQRLRDRFVKSGLAGFADHEVVELLLTLAIPRSDVKEPAKALIARFGNLRGILDASLDDLRAVPGIGSVTPVALHIIKAAATLYLQQSSEGQDSLADPSRLASLWRMRIGSLPNETFEVAYLDSAYRLLRDGIERLEEGTIDRAAVYPRRVIEAALRRGAFGVLLAHNHPNGAVAPSEHDKLLTRAIVLAAETVSLRVIDHLIVSADASFSFREAGLL</sequence>
<evidence type="ECO:0000256" key="2">
    <source>
        <dbReference type="ARBA" id="ARBA00022670"/>
    </source>
</evidence>
<dbReference type="InterPro" id="IPR046778">
    <property type="entry name" value="UPF0758_N"/>
</dbReference>
<name>A0A1H6FVR6_THEAL</name>
<dbReference type="GO" id="GO:0046872">
    <property type="term" value="F:metal ion binding"/>
    <property type="evidence" value="ECO:0007669"/>
    <property type="project" value="UniProtKB-KW"/>
</dbReference>
<accession>A0A1H6FVR6</accession>
<evidence type="ECO:0000313" key="9">
    <source>
        <dbReference type="EMBL" id="SEH13885.1"/>
    </source>
</evidence>
<dbReference type="InterPro" id="IPR010994">
    <property type="entry name" value="RuvA_2-like"/>
</dbReference>
<dbReference type="OrthoDB" id="9804482at2"/>
<keyword evidence="5" id="KW-0862">Zinc</keyword>
<comment type="similarity">
    <text evidence="1 7">Belongs to the UPF0758 family.</text>
</comment>
<protein>
    <submittedName>
        <fullName evidence="9">DNA repair protein RadC</fullName>
    </submittedName>
</protein>
<dbReference type="InterPro" id="IPR025657">
    <property type="entry name" value="RadC_JAB"/>
</dbReference>
<dbReference type="CDD" id="cd08071">
    <property type="entry name" value="MPN_DUF2466"/>
    <property type="match status" value="1"/>
</dbReference>
<dbReference type="STRING" id="29539.SAMN02745716_1380"/>
<dbReference type="Gene3D" id="1.10.150.20">
    <property type="entry name" value="5' to 3' exonuclease, C-terminal subdomain"/>
    <property type="match status" value="1"/>
</dbReference>
<dbReference type="PANTHER" id="PTHR30471:SF3">
    <property type="entry name" value="UPF0758 PROTEIN YEES-RELATED"/>
    <property type="match status" value="1"/>
</dbReference>
<reference evidence="10" key="1">
    <citation type="submission" date="2016-10" db="EMBL/GenBank/DDBJ databases">
        <authorList>
            <person name="Varghese N."/>
            <person name="Submissions S."/>
        </authorList>
    </citation>
    <scope>NUCLEOTIDE SEQUENCE [LARGE SCALE GENOMIC DNA]</scope>
    <source>
        <strain evidence="10">ATCC 35263</strain>
    </source>
</reference>
<evidence type="ECO:0000259" key="8">
    <source>
        <dbReference type="PROSITE" id="PS50249"/>
    </source>
</evidence>